<dbReference type="AlphaFoldDB" id="A0A1C6U8H2"/>
<dbReference type="STRING" id="47871.GA0070608_0672"/>
<protein>
    <submittedName>
        <fullName evidence="2">Repeat domain-containing protein</fullName>
    </submittedName>
</protein>
<name>A0A1C6U8H2_9ACTN</name>
<sequence>MARMKGNGHCRSFNGDGRMDILVRDEFTGELLVFPHSGSYRGSDTFGEPELISTRFHPERDHGLVRTIDVNGNGYADVIGVSMSHMNETHGIFLYPNRGGLNGLDTLGEPIRISGARDDKKWETLGIADVDLDGCDDMFGRERDAGHVDAFFNQREVRQNETYDRTAHRLVTVDVEDFPLAMADVTGTGRPDLLVRRANGDLDLYEFAHDTTGEGPWWRGEGRWFTLGRGWQEFEIITVTDIDLDGRPDLLGLRADGTLVVHLHNGTFDPARPAATLSAPEVVATGWQKYSVVT</sequence>
<organism evidence="2 3">
    <name type="scientific">Micromonospora peucetia</name>
    <dbReference type="NCBI Taxonomy" id="47871"/>
    <lineage>
        <taxon>Bacteria</taxon>
        <taxon>Bacillati</taxon>
        <taxon>Actinomycetota</taxon>
        <taxon>Actinomycetes</taxon>
        <taxon>Micromonosporales</taxon>
        <taxon>Micromonosporaceae</taxon>
        <taxon>Micromonospora</taxon>
    </lineage>
</organism>
<dbReference type="Gene3D" id="2.130.10.130">
    <property type="entry name" value="Integrin alpha, N-terminal"/>
    <property type="match status" value="1"/>
</dbReference>
<keyword evidence="1" id="KW-0732">Signal</keyword>
<dbReference type="SUPFAM" id="SSF69318">
    <property type="entry name" value="Integrin alpha N-terminal domain"/>
    <property type="match status" value="1"/>
</dbReference>
<gene>
    <name evidence="2" type="ORF">GA0070608_0672</name>
</gene>
<reference evidence="2 3" key="1">
    <citation type="submission" date="2016-06" db="EMBL/GenBank/DDBJ databases">
        <authorList>
            <person name="Kjaerup R.B."/>
            <person name="Dalgaard T.S."/>
            <person name="Juul-Madsen H.R."/>
        </authorList>
    </citation>
    <scope>NUCLEOTIDE SEQUENCE [LARGE SCALE GENOMIC DNA]</scope>
    <source>
        <strain evidence="2 3">DSM 43363</strain>
    </source>
</reference>
<evidence type="ECO:0000256" key="1">
    <source>
        <dbReference type="ARBA" id="ARBA00022729"/>
    </source>
</evidence>
<dbReference type="Pfam" id="PF13517">
    <property type="entry name" value="FG-GAP_3"/>
    <property type="match status" value="1"/>
</dbReference>
<evidence type="ECO:0000313" key="3">
    <source>
        <dbReference type="Proteomes" id="UP000199343"/>
    </source>
</evidence>
<accession>A0A1C6U8H2</accession>
<dbReference type="PANTHER" id="PTHR44103:SF1">
    <property type="entry name" value="PROPROTEIN CONVERTASE P"/>
    <property type="match status" value="1"/>
</dbReference>
<evidence type="ECO:0000313" key="2">
    <source>
        <dbReference type="EMBL" id="SCL50312.1"/>
    </source>
</evidence>
<dbReference type="Proteomes" id="UP000199343">
    <property type="component" value="Unassembled WGS sequence"/>
</dbReference>
<dbReference type="EMBL" id="FMIC01000002">
    <property type="protein sequence ID" value="SCL50312.1"/>
    <property type="molecule type" value="Genomic_DNA"/>
</dbReference>
<dbReference type="InterPro" id="IPR028994">
    <property type="entry name" value="Integrin_alpha_N"/>
</dbReference>
<proteinExistence type="predicted"/>
<dbReference type="InterPro" id="IPR013517">
    <property type="entry name" value="FG-GAP"/>
</dbReference>
<dbReference type="PANTHER" id="PTHR44103">
    <property type="entry name" value="PROPROTEIN CONVERTASE P"/>
    <property type="match status" value="1"/>
</dbReference>